<gene>
    <name evidence="1" type="ORF">L596_020049</name>
</gene>
<evidence type="ECO:0000313" key="1">
    <source>
        <dbReference type="EMBL" id="TKR72631.1"/>
    </source>
</evidence>
<protein>
    <submittedName>
        <fullName evidence="1">Uncharacterized protein</fullName>
    </submittedName>
</protein>
<organism evidence="1 2">
    <name type="scientific">Steinernema carpocapsae</name>
    <name type="common">Entomopathogenic nematode</name>
    <dbReference type="NCBI Taxonomy" id="34508"/>
    <lineage>
        <taxon>Eukaryota</taxon>
        <taxon>Metazoa</taxon>
        <taxon>Ecdysozoa</taxon>
        <taxon>Nematoda</taxon>
        <taxon>Chromadorea</taxon>
        <taxon>Rhabditida</taxon>
        <taxon>Tylenchina</taxon>
        <taxon>Panagrolaimomorpha</taxon>
        <taxon>Strongyloidoidea</taxon>
        <taxon>Steinernematidae</taxon>
        <taxon>Steinernema</taxon>
    </lineage>
</organism>
<sequence length="313" mass="36881">MDQTPFAFVESVALLYGLSNYGDQFCQLSGIYQSASFHILRTRRDLEVNLFILSDLTIRCKLSLINHYRPNEIIDFTNLQSYPNLRPAKLVIGFAERSFDDHIYGEFVTYAQALKLIRFVNRQRRSWDFSFVVTRQNFRCPWLQEFLGEVHFDHQGAKEVVIDTVDQLHGAELTRFFNEKICNQGRAIQNVWFNYDGSNFDHIVKLIMTQRVMGITLDYALDQRDSDSQLLLAEKIWSFWESSAEPFEFHINFELFIAIPEKRVKEGKYRNDVCYQGDLHFDHPVLKESFQMCLLDFKYFSDSFVACIRFKNG</sequence>
<reference evidence="1 2" key="2">
    <citation type="journal article" date="2019" name="G3 (Bethesda)">
        <title>Hybrid Assembly of the Genome of the Entomopathogenic Nematode Steinernema carpocapsae Identifies the X-Chromosome.</title>
        <authorList>
            <person name="Serra L."/>
            <person name="Macchietto M."/>
            <person name="Macias-Munoz A."/>
            <person name="McGill C.J."/>
            <person name="Rodriguez I.M."/>
            <person name="Rodriguez B."/>
            <person name="Murad R."/>
            <person name="Mortazavi A."/>
        </authorList>
    </citation>
    <scope>NUCLEOTIDE SEQUENCE [LARGE SCALE GENOMIC DNA]</scope>
    <source>
        <strain evidence="1 2">ALL</strain>
    </source>
</reference>
<dbReference type="Proteomes" id="UP000298663">
    <property type="component" value="Unassembled WGS sequence"/>
</dbReference>
<evidence type="ECO:0000313" key="2">
    <source>
        <dbReference type="Proteomes" id="UP000298663"/>
    </source>
</evidence>
<proteinExistence type="predicted"/>
<dbReference type="EMBL" id="AZBU02000006">
    <property type="protein sequence ID" value="TKR72631.1"/>
    <property type="molecule type" value="Genomic_DNA"/>
</dbReference>
<dbReference type="AlphaFoldDB" id="A0A4U5MSE8"/>
<comment type="caution">
    <text evidence="1">The sequence shown here is derived from an EMBL/GenBank/DDBJ whole genome shotgun (WGS) entry which is preliminary data.</text>
</comment>
<name>A0A4U5MSE8_STECR</name>
<keyword evidence="2" id="KW-1185">Reference proteome</keyword>
<reference evidence="1 2" key="1">
    <citation type="journal article" date="2015" name="Genome Biol.">
        <title>Comparative genomics of Steinernema reveals deeply conserved gene regulatory networks.</title>
        <authorList>
            <person name="Dillman A.R."/>
            <person name="Macchietto M."/>
            <person name="Porter C.F."/>
            <person name="Rogers A."/>
            <person name="Williams B."/>
            <person name="Antoshechkin I."/>
            <person name="Lee M.M."/>
            <person name="Goodwin Z."/>
            <person name="Lu X."/>
            <person name="Lewis E.E."/>
            <person name="Goodrich-Blair H."/>
            <person name="Stock S.P."/>
            <person name="Adams B.J."/>
            <person name="Sternberg P.W."/>
            <person name="Mortazavi A."/>
        </authorList>
    </citation>
    <scope>NUCLEOTIDE SEQUENCE [LARGE SCALE GENOMIC DNA]</scope>
    <source>
        <strain evidence="1 2">ALL</strain>
    </source>
</reference>
<accession>A0A4U5MSE8</accession>